<feature type="region of interest" description="Disordered" evidence="1">
    <location>
        <begin position="126"/>
        <end position="147"/>
    </location>
</feature>
<evidence type="ECO:0000313" key="2">
    <source>
        <dbReference type="EMBL" id="RKU45559.1"/>
    </source>
</evidence>
<dbReference type="AlphaFoldDB" id="A0A420YCC4"/>
<feature type="region of interest" description="Disordered" evidence="1">
    <location>
        <begin position="284"/>
        <end position="303"/>
    </location>
</feature>
<sequence length="886" mass="96001">MSSMDAAPVHNLRRITNRFRRHSTDFRPLFSKSAAVREKTMAEAERCDPAEVVCNLPELLAHDLEMSEGAFIRKNMTAGTPVQHLAPEDEYHQLYPGLRRSRILSDAKDASINRLSLSAIEGRLHSPDIEAASDDAEEDGFTSDSSDDSFMAMEPPTVRMRNQSVATAATSVNLNDGSSTSHCSSPKQFQRCSLTAFEGGNLDTPELERSWFELGTPMESGNNTDDDMAPESIPAQTMSNMETLPPEPSLNPDADEDTPDEGVGRDGSLRGSVVGAEHVDYALSPPLPATTQLHPPHSRRTGAQSYLENKRAARNRGTQSIASLPSHLHINPLALNPTRLTRSETVHDQPTTSPSRLPPKAASTITAEEQQRPSTASGIPPSSEKPRVIKLPPRQVIAPGRSSVLALNLGPSFSFDPASLERRHSSKPDSILAKRIRKALNRMSGRTFIDATTSRVPAPDTDEGDGSKVDNTSDDSNKQCKQDSSVPEAGLTTEARDDHESRRKAQDQAFKEVKQIIHPSGRPLSPPNVSQEIFNQDVTAALAGWTGPGTELETPTLFTQLPPPPGLGPEQSVRPGLPLPPHVLENLRVSVKGFPDTMLLTSSLSIETIRTYAKKLRRPENSLDLSPLSPVGTVGSTSSRWKRSMGRTASRTTLNPLPPVDPNDLNLTRTSSTTRSSPSWSCIKRVFPSGSDYRCEALYAHLLAYNYLATICGHDVVPLTLPVPSPVRRGTAPVHVRCASLSAEMLARTEPDFFPVVPKKAAHLLGIGAGSDAPRNMVRTASLKSVGGVRSLLKRGRRGRDEVDIETLAGKPGGKPGNEVALREIMTGLVKCIAALVRLLKNAASVESGAGDEIGEEEEGDDVAQLDMHMFRALCELVRAEEEMAE</sequence>
<feature type="compositionally biased region" description="Polar residues" evidence="1">
    <location>
        <begin position="363"/>
        <end position="377"/>
    </location>
</feature>
<proteinExistence type="predicted"/>
<feature type="region of interest" description="Disordered" evidence="1">
    <location>
        <begin position="342"/>
        <end position="395"/>
    </location>
</feature>
<feature type="region of interest" description="Disordered" evidence="1">
    <location>
        <begin position="627"/>
        <end position="675"/>
    </location>
</feature>
<accession>A0A420YCC4</accession>
<evidence type="ECO:0000256" key="1">
    <source>
        <dbReference type="SAM" id="MobiDB-lite"/>
    </source>
</evidence>
<feature type="compositionally biased region" description="Low complexity" evidence="1">
    <location>
        <begin position="662"/>
        <end position="675"/>
    </location>
</feature>
<organism evidence="2 3">
    <name type="scientific">Coniochaeta pulveracea</name>
    <dbReference type="NCBI Taxonomy" id="177199"/>
    <lineage>
        <taxon>Eukaryota</taxon>
        <taxon>Fungi</taxon>
        <taxon>Dikarya</taxon>
        <taxon>Ascomycota</taxon>
        <taxon>Pezizomycotina</taxon>
        <taxon>Sordariomycetes</taxon>
        <taxon>Sordariomycetidae</taxon>
        <taxon>Coniochaetales</taxon>
        <taxon>Coniochaetaceae</taxon>
        <taxon>Coniochaeta</taxon>
    </lineage>
</organism>
<dbReference type="EMBL" id="QVQW01000020">
    <property type="protein sequence ID" value="RKU45559.1"/>
    <property type="molecule type" value="Genomic_DNA"/>
</dbReference>
<keyword evidence="3" id="KW-1185">Reference proteome</keyword>
<protein>
    <submittedName>
        <fullName evidence="2">Uncharacterized protein</fullName>
    </submittedName>
</protein>
<feature type="region of interest" description="Disordered" evidence="1">
    <location>
        <begin position="238"/>
        <end position="270"/>
    </location>
</feature>
<name>A0A420YCC4_9PEZI</name>
<comment type="caution">
    <text evidence="2">The sequence shown here is derived from an EMBL/GenBank/DDBJ whole genome shotgun (WGS) entry which is preliminary data.</text>
</comment>
<gene>
    <name evidence="2" type="ORF">DL546_006357</name>
</gene>
<feature type="region of interest" description="Disordered" evidence="1">
    <location>
        <begin position="448"/>
        <end position="508"/>
    </location>
</feature>
<feature type="compositionally biased region" description="Acidic residues" evidence="1">
    <location>
        <begin position="131"/>
        <end position="147"/>
    </location>
</feature>
<dbReference type="OrthoDB" id="3506470at2759"/>
<dbReference type="Proteomes" id="UP000275385">
    <property type="component" value="Unassembled WGS sequence"/>
</dbReference>
<feature type="compositionally biased region" description="Basic and acidic residues" evidence="1">
    <location>
        <begin position="494"/>
        <end position="508"/>
    </location>
</feature>
<evidence type="ECO:0000313" key="3">
    <source>
        <dbReference type="Proteomes" id="UP000275385"/>
    </source>
</evidence>
<reference evidence="2 3" key="1">
    <citation type="submission" date="2018-08" db="EMBL/GenBank/DDBJ databases">
        <title>Draft genome of the lignicolous fungus Coniochaeta pulveracea.</title>
        <authorList>
            <person name="Borstlap C.J."/>
            <person name="De Witt R.N."/>
            <person name="Botha A."/>
            <person name="Volschenk H."/>
        </authorList>
    </citation>
    <scope>NUCLEOTIDE SEQUENCE [LARGE SCALE GENOMIC DNA]</scope>
    <source>
        <strain evidence="2 3">CAB683</strain>
    </source>
</reference>